<evidence type="ECO:0000313" key="1">
    <source>
        <dbReference type="EMBL" id="CAK5279465.1"/>
    </source>
</evidence>
<proteinExistence type="predicted"/>
<accession>A0AAD2HPX3</accession>
<dbReference type="EMBL" id="CAVNYO010000436">
    <property type="protein sequence ID" value="CAK5279465.1"/>
    <property type="molecule type" value="Genomic_DNA"/>
</dbReference>
<protein>
    <submittedName>
        <fullName evidence="1">Uncharacterized protein</fullName>
    </submittedName>
</protein>
<evidence type="ECO:0000313" key="2">
    <source>
        <dbReference type="Proteomes" id="UP001295794"/>
    </source>
</evidence>
<sequence length="279" mass="30168">MGHIDNSRTNRLPTTIKVNFGLGSGILNRVQTWSIASWSQPVRNARGKLLQKHTFDGLDLERLDILKLALGDAVAVKVDARRRPSVPLPEHGQRTGDHLLEGFGLDDLEAGRLDPGRCTISRAKLVERPDDTGDGNARRARAGVVDVGAEYHDRDAACFLQCGRVGPWSATSSLLESDIVEVLVVSATQLLLVETLSADAYNISERVALYATNQTCPVLCQRYLTATRGSSALAGSSTIMISTFAAPPRSRQMFSIACRVAQYPAMNETPSAPLLLASD</sequence>
<gene>
    <name evidence="1" type="ORF">MYCIT1_LOCUS29521</name>
</gene>
<name>A0AAD2HPX3_9AGAR</name>
<organism evidence="1 2">
    <name type="scientific">Mycena citricolor</name>
    <dbReference type="NCBI Taxonomy" id="2018698"/>
    <lineage>
        <taxon>Eukaryota</taxon>
        <taxon>Fungi</taxon>
        <taxon>Dikarya</taxon>
        <taxon>Basidiomycota</taxon>
        <taxon>Agaricomycotina</taxon>
        <taxon>Agaricomycetes</taxon>
        <taxon>Agaricomycetidae</taxon>
        <taxon>Agaricales</taxon>
        <taxon>Marasmiineae</taxon>
        <taxon>Mycenaceae</taxon>
        <taxon>Mycena</taxon>
    </lineage>
</organism>
<keyword evidence="2" id="KW-1185">Reference proteome</keyword>
<dbReference type="AlphaFoldDB" id="A0AAD2HPX3"/>
<dbReference type="Proteomes" id="UP001295794">
    <property type="component" value="Unassembled WGS sequence"/>
</dbReference>
<reference evidence="1" key="1">
    <citation type="submission" date="2023-11" db="EMBL/GenBank/DDBJ databases">
        <authorList>
            <person name="De Vega J J."/>
            <person name="De Vega J J."/>
        </authorList>
    </citation>
    <scope>NUCLEOTIDE SEQUENCE</scope>
</reference>
<comment type="caution">
    <text evidence="1">The sequence shown here is derived from an EMBL/GenBank/DDBJ whole genome shotgun (WGS) entry which is preliminary data.</text>
</comment>